<evidence type="ECO:0000313" key="1">
    <source>
        <dbReference type="EMBL" id="CAE8625258.1"/>
    </source>
</evidence>
<accession>A0A813GJI2</accession>
<keyword evidence="2" id="KW-1185">Reference proteome</keyword>
<dbReference type="EMBL" id="CAJNNV010028624">
    <property type="protein sequence ID" value="CAE8625258.1"/>
    <property type="molecule type" value="Genomic_DNA"/>
</dbReference>
<sequence>MAVMRRASPVVTMNDILHNINHLDEICIEGADEGEELDAGEVNLVRSTEDCALSLGSECEFEFDDGEGEYGRDWCSDDIVDDYPAESQ</sequence>
<reference evidence="1" key="1">
    <citation type="submission" date="2021-02" db="EMBL/GenBank/DDBJ databases">
        <authorList>
            <person name="Dougan E. K."/>
            <person name="Rhodes N."/>
            <person name="Thang M."/>
            <person name="Chan C."/>
        </authorList>
    </citation>
    <scope>NUCLEOTIDE SEQUENCE</scope>
</reference>
<gene>
    <name evidence="1" type="ORF">PGLA1383_LOCUS42265</name>
</gene>
<evidence type="ECO:0000313" key="2">
    <source>
        <dbReference type="Proteomes" id="UP000654075"/>
    </source>
</evidence>
<protein>
    <submittedName>
        <fullName evidence="1">Uncharacterized protein</fullName>
    </submittedName>
</protein>
<comment type="caution">
    <text evidence="1">The sequence shown here is derived from an EMBL/GenBank/DDBJ whole genome shotgun (WGS) entry which is preliminary data.</text>
</comment>
<dbReference type="Proteomes" id="UP000654075">
    <property type="component" value="Unassembled WGS sequence"/>
</dbReference>
<proteinExistence type="predicted"/>
<dbReference type="AlphaFoldDB" id="A0A813GJI2"/>
<name>A0A813GJI2_POLGL</name>
<organism evidence="1 2">
    <name type="scientific">Polarella glacialis</name>
    <name type="common">Dinoflagellate</name>
    <dbReference type="NCBI Taxonomy" id="89957"/>
    <lineage>
        <taxon>Eukaryota</taxon>
        <taxon>Sar</taxon>
        <taxon>Alveolata</taxon>
        <taxon>Dinophyceae</taxon>
        <taxon>Suessiales</taxon>
        <taxon>Suessiaceae</taxon>
        <taxon>Polarella</taxon>
    </lineage>
</organism>